<evidence type="ECO:0000313" key="2">
    <source>
        <dbReference type="EMBL" id="KAJ1097057.1"/>
    </source>
</evidence>
<organism evidence="2 3">
    <name type="scientific">Pleurodeles waltl</name>
    <name type="common">Iberian ribbed newt</name>
    <dbReference type="NCBI Taxonomy" id="8319"/>
    <lineage>
        <taxon>Eukaryota</taxon>
        <taxon>Metazoa</taxon>
        <taxon>Chordata</taxon>
        <taxon>Craniata</taxon>
        <taxon>Vertebrata</taxon>
        <taxon>Euteleostomi</taxon>
        <taxon>Amphibia</taxon>
        <taxon>Batrachia</taxon>
        <taxon>Caudata</taxon>
        <taxon>Salamandroidea</taxon>
        <taxon>Salamandridae</taxon>
        <taxon>Pleurodelinae</taxon>
        <taxon>Pleurodeles</taxon>
    </lineage>
</organism>
<dbReference type="Proteomes" id="UP001066276">
    <property type="component" value="Chromosome 10"/>
</dbReference>
<feature type="compositionally biased region" description="Polar residues" evidence="1">
    <location>
        <begin position="88"/>
        <end position="104"/>
    </location>
</feature>
<evidence type="ECO:0000313" key="3">
    <source>
        <dbReference type="Proteomes" id="UP001066276"/>
    </source>
</evidence>
<dbReference type="EMBL" id="JANPWB010000014">
    <property type="protein sequence ID" value="KAJ1097057.1"/>
    <property type="molecule type" value="Genomic_DNA"/>
</dbReference>
<feature type="region of interest" description="Disordered" evidence="1">
    <location>
        <begin position="52"/>
        <end position="105"/>
    </location>
</feature>
<sequence length="277" mass="29490">MRTGENPSPEGLQPSGWLHIDFPGPVGELELPLCEFPYAYFLASSCARQRGRGQQAPSQQLSPAQARPTATIGLSHGASDSTDDTLGPLTQRTSQGSKFHSSGFSPPMGTPVGDHSAEGLIRLHLDQVDLLAHGTGGEPTQVRNVSPLSRHPPPLTLRPSQWRPTGQIMSPQNGCQPWSRPGRYVLAAPGHYPGLVRPLRLCLQPRDEVHPPGGQGRSPASAPPDAQGSPDAGCVQACSSPPSATAHHRLTMLVGSREERRAQGSRITGSLLIFTQM</sequence>
<feature type="compositionally biased region" description="Low complexity" evidence="1">
    <location>
        <begin position="54"/>
        <end position="66"/>
    </location>
</feature>
<feature type="region of interest" description="Disordered" evidence="1">
    <location>
        <begin position="205"/>
        <end position="245"/>
    </location>
</feature>
<protein>
    <submittedName>
        <fullName evidence="2">Uncharacterized protein</fullName>
    </submittedName>
</protein>
<gene>
    <name evidence="2" type="ORF">NDU88_002186</name>
</gene>
<evidence type="ECO:0000256" key="1">
    <source>
        <dbReference type="SAM" id="MobiDB-lite"/>
    </source>
</evidence>
<accession>A0AAV7M0Q9</accession>
<proteinExistence type="predicted"/>
<dbReference type="AlphaFoldDB" id="A0AAV7M0Q9"/>
<keyword evidence="3" id="KW-1185">Reference proteome</keyword>
<feature type="region of interest" description="Disordered" evidence="1">
    <location>
        <begin position="134"/>
        <end position="165"/>
    </location>
</feature>
<reference evidence="2" key="1">
    <citation type="journal article" date="2022" name="bioRxiv">
        <title>Sequencing and chromosome-scale assembly of the giantPleurodeles waltlgenome.</title>
        <authorList>
            <person name="Brown T."/>
            <person name="Elewa A."/>
            <person name="Iarovenko S."/>
            <person name="Subramanian E."/>
            <person name="Araus A.J."/>
            <person name="Petzold A."/>
            <person name="Susuki M."/>
            <person name="Suzuki K.-i.T."/>
            <person name="Hayashi T."/>
            <person name="Toyoda A."/>
            <person name="Oliveira C."/>
            <person name="Osipova E."/>
            <person name="Leigh N.D."/>
            <person name="Simon A."/>
            <person name="Yun M.H."/>
        </authorList>
    </citation>
    <scope>NUCLEOTIDE SEQUENCE</scope>
    <source>
        <strain evidence="2">20211129_DDA</strain>
        <tissue evidence="2">Liver</tissue>
    </source>
</reference>
<name>A0AAV7M0Q9_PLEWA</name>
<comment type="caution">
    <text evidence="2">The sequence shown here is derived from an EMBL/GenBank/DDBJ whole genome shotgun (WGS) entry which is preliminary data.</text>
</comment>